<dbReference type="CDD" id="cd04301">
    <property type="entry name" value="NAT_SF"/>
    <property type="match status" value="1"/>
</dbReference>
<dbReference type="InterPro" id="IPR050769">
    <property type="entry name" value="NAT_camello-type"/>
</dbReference>
<protein>
    <submittedName>
        <fullName evidence="3">GNAT family N-acetyltransferase</fullName>
    </submittedName>
</protein>
<evidence type="ECO:0000313" key="4">
    <source>
        <dbReference type="Proteomes" id="UP001241848"/>
    </source>
</evidence>
<sequence length="165" mass="18769">MTEIIMVKEYSSGHQPQIVDLILNIQQNEYQIPITGEDQPDLLNVEDFYQKGAGNFWVALHGDKVVGTVALLDIHNRQTALRKMFVAQEYRGKVFGTASLLLNNAKAWAEAKSVDEIYLGTTLQFVAAHRFYEKNGFQEIPVDALPENFPVMQVDKKFYKYNVIG</sequence>
<dbReference type="InterPro" id="IPR016181">
    <property type="entry name" value="Acyl_CoA_acyltransferase"/>
</dbReference>
<dbReference type="EMBL" id="JAPCKK010000018">
    <property type="protein sequence ID" value="MDP4098150.1"/>
    <property type="molecule type" value="Genomic_DNA"/>
</dbReference>
<dbReference type="Pfam" id="PF00583">
    <property type="entry name" value="Acetyltransf_1"/>
    <property type="match status" value="1"/>
</dbReference>
<keyword evidence="1" id="KW-0808">Transferase</keyword>
<dbReference type="SUPFAM" id="SSF55729">
    <property type="entry name" value="Acyl-CoA N-acyltransferases (Nat)"/>
    <property type="match status" value="1"/>
</dbReference>
<evidence type="ECO:0000259" key="2">
    <source>
        <dbReference type="PROSITE" id="PS51186"/>
    </source>
</evidence>
<feature type="domain" description="N-acetyltransferase" evidence="2">
    <location>
        <begin position="5"/>
        <end position="160"/>
    </location>
</feature>
<keyword evidence="4" id="KW-1185">Reference proteome</keyword>
<comment type="caution">
    <text evidence="3">The sequence shown here is derived from an EMBL/GenBank/DDBJ whole genome shotgun (WGS) entry which is preliminary data.</text>
</comment>
<name>A0ABT9FU51_9BACL</name>
<dbReference type="Proteomes" id="UP001241848">
    <property type="component" value="Unassembled WGS sequence"/>
</dbReference>
<dbReference type="Gene3D" id="3.40.630.30">
    <property type="match status" value="1"/>
</dbReference>
<accession>A0ABT9FU51</accession>
<reference evidence="3 4" key="1">
    <citation type="submission" date="2022-10" db="EMBL/GenBank/DDBJ databases">
        <title>Paenibacillus description and whole genome data of maize root bacterial community.</title>
        <authorList>
            <person name="Marton D."/>
            <person name="Farkas M."/>
            <person name="Cserhati M."/>
        </authorList>
    </citation>
    <scope>NUCLEOTIDE SEQUENCE [LARGE SCALE GENOMIC DNA]</scope>
    <source>
        <strain evidence="3 4">P96</strain>
    </source>
</reference>
<dbReference type="InterPro" id="IPR000182">
    <property type="entry name" value="GNAT_dom"/>
</dbReference>
<organism evidence="3 4">
    <name type="scientific">Paenibacillus zeirhizosphaerae</name>
    <dbReference type="NCBI Taxonomy" id="2987519"/>
    <lineage>
        <taxon>Bacteria</taxon>
        <taxon>Bacillati</taxon>
        <taxon>Bacillota</taxon>
        <taxon>Bacilli</taxon>
        <taxon>Bacillales</taxon>
        <taxon>Paenibacillaceae</taxon>
        <taxon>Paenibacillus</taxon>
    </lineage>
</organism>
<dbReference type="PROSITE" id="PS51186">
    <property type="entry name" value="GNAT"/>
    <property type="match status" value="1"/>
</dbReference>
<dbReference type="RefSeq" id="WP_305755771.1">
    <property type="nucleotide sequence ID" value="NZ_JAPCKK010000018.1"/>
</dbReference>
<proteinExistence type="predicted"/>
<dbReference type="PANTHER" id="PTHR13947:SF37">
    <property type="entry name" value="LD18367P"/>
    <property type="match status" value="1"/>
</dbReference>
<evidence type="ECO:0000313" key="3">
    <source>
        <dbReference type="EMBL" id="MDP4098150.1"/>
    </source>
</evidence>
<gene>
    <name evidence="3" type="ORF">OIN60_15430</name>
</gene>
<dbReference type="PANTHER" id="PTHR13947">
    <property type="entry name" value="GNAT FAMILY N-ACETYLTRANSFERASE"/>
    <property type="match status" value="1"/>
</dbReference>
<evidence type="ECO:0000256" key="1">
    <source>
        <dbReference type="ARBA" id="ARBA00022679"/>
    </source>
</evidence>